<dbReference type="AlphaFoldDB" id="A0A1M6BDJ9"/>
<reference evidence="1 2" key="1">
    <citation type="submission" date="2016-11" db="EMBL/GenBank/DDBJ databases">
        <authorList>
            <person name="Jaros S."/>
            <person name="Januszkiewicz K."/>
            <person name="Wedrychowicz H."/>
        </authorList>
    </citation>
    <scope>NUCLEOTIDE SEQUENCE [LARGE SCALE GENOMIC DNA]</scope>
    <source>
        <strain evidence="1 2">DSM 21074</strain>
    </source>
</reference>
<dbReference type="Proteomes" id="UP000184418">
    <property type="component" value="Unassembled WGS sequence"/>
</dbReference>
<proteinExistence type="predicted"/>
<dbReference type="InterPro" id="IPR023393">
    <property type="entry name" value="START-like_dom_sf"/>
</dbReference>
<sequence length="151" mass="17319">MYLTLRTPVAQPPAQVMAGFTRELFLALAPPFPKFKLHRFDGCRRGDQVEIELFIGPLTQRWTSLITDHGQRPDGTLYFVDEGQQLPAPLRFWRHRHLIEPGPQGSSVIVDAIEFRTASPMLNALLYPAMWAQFAWRKPIYRRVFGRADAG</sequence>
<name>A0A1M6BDJ9_9BACT</name>
<dbReference type="EMBL" id="FQYN01000001">
    <property type="protein sequence ID" value="SHI46789.1"/>
    <property type="molecule type" value="Genomic_DNA"/>
</dbReference>
<protein>
    <submittedName>
        <fullName evidence="1">Ligand-binding SRPBCC domain-containing protein</fullName>
    </submittedName>
</protein>
<organism evidence="1 2">
    <name type="scientific">Hymenobacter daecheongensis DSM 21074</name>
    <dbReference type="NCBI Taxonomy" id="1121955"/>
    <lineage>
        <taxon>Bacteria</taxon>
        <taxon>Pseudomonadati</taxon>
        <taxon>Bacteroidota</taxon>
        <taxon>Cytophagia</taxon>
        <taxon>Cytophagales</taxon>
        <taxon>Hymenobacteraceae</taxon>
        <taxon>Hymenobacter</taxon>
    </lineage>
</organism>
<dbReference type="STRING" id="1121955.SAMN02745146_0966"/>
<dbReference type="RefSeq" id="WP_073105870.1">
    <property type="nucleotide sequence ID" value="NZ_FQYN01000001.1"/>
</dbReference>
<dbReference type="OrthoDB" id="838246at2"/>
<accession>A0A1M6BDJ9</accession>
<dbReference type="Gene3D" id="3.30.530.20">
    <property type="match status" value="1"/>
</dbReference>
<gene>
    <name evidence="1" type="ORF">SAMN02745146_0966</name>
</gene>
<dbReference type="SUPFAM" id="SSF55961">
    <property type="entry name" value="Bet v1-like"/>
    <property type="match status" value="1"/>
</dbReference>
<evidence type="ECO:0000313" key="2">
    <source>
        <dbReference type="Proteomes" id="UP000184418"/>
    </source>
</evidence>
<evidence type="ECO:0000313" key="1">
    <source>
        <dbReference type="EMBL" id="SHI46789.1"/>
    </source>
</evidence>
<keyword evidence="2" id="KW-1185">Reference proteome</keyword>